<accession>A0ABX8B6W7</accession>
<organism evidence="1 2">
    <name type="scientific">Chloracidobacterium validum</name>
    <dbReference type="NCBI Taxonomy" id="2821543"/>
    <lineage>
        <taxon>Bacteria</taxon>
        <taxon>Pseudomonadati</taxon>
        <taxon>Acidobacteriota</taxon>
        <taxon>Terriglobia</taxon>
        <taxon>Terriglobales</taxon>
        <taxon>Acidobacteriaceae</taxon>
        <taxon>Chloracidobacterium</taxon>
    </lineage>
</organism>
<dbReference type="EMBL" id="CP072648">
    <property type="protein sequence ID" value="QUW02709.1"/>
    <property type="molecule type" value="Genomic_DNA"/>
</dbReference>
<evidence type="ECO:0000313" key="2">
    <source>
        <dbReference type="Proteomes" id="UP000676506"/>
    </source>
</evidence>
<dbReference type="Proteomes" id="UP000676506">
    <property type="component" value="Chromosome 1"/>
</dbReference>
<dbReference type="RefSeq" id="WP_211428600.1">
    <property type="nucleotide sequence ID" value="NZ_CP072648.1"/>
</dbReference>
<sequence>MAITSGILVVFGLLGYGISEYWFWSATPPTTELGALHLVERARASEGGTVGQVLTDYIAKLAQEKKIDQVDGWRVECQDTKCRVTYTIKLTGQDPQSAVWEVDLAAQTVSPQNGWAIDLTK</sequence>
<name>A0ABX8B6W7_9BACT</name>
<reference evidence="1 2" key="1">
    <citation type="submission" date="2021-03" db="EMBL/GenBank/DDBJ databases">
        <title>Genomic and phenotypic characterization of Chloracidobacterium isolates provides evidence for multiple species.</title>
        <authorList>
            <person name="Saini M.K."/>
            <person name="Costas A.M.G."/>
            <person name="Tank M."/>
            <person name="Bryant D.A."/>
        </authorList>
    </citation>
    <scope>NUCLEOTIDE SEQUENCE [LARGE SCALE GENOMIC DNA]</scope>
    <source>
        <strain evidence="1 2">BV2-C</strain>
    </source>
</reference>
<gene>
    <name evidence="1" type="ORF">J8C06_10255</name>
</gene>
<evidence type="ECO:0000313" key="1">
    <source>
        <dbReference type="EMBL" id="QUW02709.1"/>
    </source>
</evidence>
<protein>
    <recommendedName>
        <fullName evidence="3">PepSY domain-containing protein</fullName>
    </recommendedName>
</protein>
<proteinExistence type="predicted"/>
<keyword evidence="2" id="KW-1185">Reference proteome</keyword>
<evidence type="ECO:0008006" key="3">
    <source>
        <dbReference type="Google" id="ProtNLM"/>
    </source>
</evidence>